<name>A0ABW2L585_9BACT</name>
<gene>
    <name evidence="2" type="ORF">ACFQY0_09965</name>
</gene>
<sequence length="381" mass="41880">MSDSERQRRWRLALGSTPEAAGQTSLDGDDQRMDEALAALYGGDDSGGARGGLGGSNPKIARWLGDIRRYFPSEVVQVMQKDAIERLNLNQLLLEPELLSQAEPDVHLVSTLISLNRVIPEKTRETARSVVRRLVDQLLKKLEQPTRSAVQGALARSVRNHRPRLSEIDWHRTIRANLHNYLPEYQTIIPERLIGYGRKRASMKDVILCIDQSGSMAASVVYSSIFGAVLASMPTLSTRFVLFDTAVVDLSDQIKDPVDLLFGAQLGGGTDIHKALTYCEGHVRRPSDTVMVLISDLYEGGNEAGMIKTAARLKESGVQVVTLLALCDDGKPSYDARNAARFAALDIPVFACTPNQFPELMAAALSKRDLTLWARERGIAG</sequence>
<proteinExistence type="predicted"/>
<dbReference type="EMBL" id="JBHTBS010000004">
    <property type="protein sequence ID" value="MFC7337501.1"/>
    <property type="molecule type" value="Genomic_DNA"/>
</dbReference>
<reference evidence="3" key="1">
    <citation type="journal article" date="2019" name="Int. J. Syst. Evol. Microbiol.">
        <title>The Global Catalogue of Microorganisms (GCM) 10K type strain sequencing project: providing services to taxonomists for standard genome sequencing and annotation.</title>
        <authorList>
            <consortium name="The Broad Institute Genomics Platform"/>
            <consortium name="The Broad Institute Genome Sequencing Center for Infectious Disease"/>
            <person name="Wu L."/>
            <person name="Ma J."/>
        </authorList>
    </citation>
    <scope>NUCLEOTIDE SEQUENCE [LARGE SCALE GENOMIC DNA]</scope>
    <source>
        <strain evidence="3">CGMCC 4.1467</strain>
    </source>
</reference>
<evidence type="ECO:0000313" key="2">
    <source>
        <dbReference type="EMBL" id="MFC7337501.1"/>
    </source>
</evidence>
<protein>
    <submittedName>
        <fullName evidence="2">VWA domain-containing protein</fullName>
    </submittedName>
</protein>
<feature type="region of interest" description="Disordered" evidence="1">
    <location>
        <begin position="1"/>
        <end position="29"/>
    </location>
</feature>
<dbReference type="SUPFAM" id="SSF53300">
    <property type="entry name" value="vWA-like"/>
    <property type="match status" value="1"/>
</dbReference>
<evidence type="ECO:0000256" key="1">
    <source>
        <dbReference type="SAM" id="MobiDB-lite"/>
    </source>
</evidence>
<dbReference type="Pfam" id="PF05762">
    <property type="entry name" value="VWA_CoxE"/>
    <property type="match status" value="1"/>
</dbReference>
<dbReference type="Proteomes" id="UP001596472">
    <property type="component" value="Unassembled WGS sequence"/>
</dbReference>
<dbReference type="PANTHER" id="PTHR30634:SF16">
    <property type="entry name" value="OUTER-MEMBRANE LIPOPROTEIN LOLB"/>
    <property type="match status" value="1"/>
</dbReference>
<comment type="caution">
    <text evidence="2">The sequence shown here is derived from an EMBL/GenBank/DDBJ whole genome shotgun (WGS) entry which is preliminary data.</text>
</comment>
<dbReference type="Gene3D" id="3.40.50.410">
    <property type="entry name" value="von Willebrand factor, type A domain"/>
    <property type="match status" value="1"/>
</dbReference>
<dbReference type="InterPro" id="IPR050458">
    <property type="entry name" value="LolB"/>
</dbReference>
<dbReference type="PANTHER" id="PTHR30634">
    <property type="entry name" value="OUTER MEMBRANE LOLAB LIPOPROTEIN INSERTION APPARATUS"/>
    <property type="match status" value="1"/>
</dbReference>
<evidence type="ECO:0000313" key="3">
    <source>
        <dbReference type="Proteomes" id="UP001596472"/>
    </source>
</evidence>
<dbReference type="InterPro" id="IPR008912">
    <property type="entry name" value="Uncharacterised_CoxE"/>
</dbReference>
<accession>A0ABW2L585</accession>
<dbReference type="RefSeq" id="WP_379711842.1">
    <property type="nucleotide sequence ID" value="NZ_JBHTBS010000004.1"/>
</dbReference>
<keyword evidence="3" id="KW-1185">Reference proteome</keyword>
<dbReference type="InterPro" id="IPR036465">
    <property type="entry name" value="vWFA_dom_sf"/>
</dbReference>
<organism evidence="2 3">
    <name type="scientific">Haloferula chungangensis</name>
    <dbReference type="NCBI Taxonomy" id="1048331"/>
    <lineage>
        <taxon>Bacteria</taxon>
        <taxon>Pseudomonadati</taxon>
        <taxon>Verrucomicrobiota</taxon>
        <taxon>Verrucomicrobiia</taxon>
        <taxon>Verrucomicrobiales</taxon>
        <taxon>Verrucomicrobiaceae</taxon>
        <taxon>Haloferula</taxon>
    </lineage>
</organism>